<organism evidence="1 2">
    <name type="scientific">Anaeromassilibacillus senegalensis</name>
    <dbReference type="NCBI Taxonomy" id="1673717"/>
    <lineage>
        <taxon>Bacteria</taxon>
        <taxon>Bacillati</taxon>
        <taxon>Bacillota</taxon>
        <taxon>Clostridia</taxon>
        <taxon>Eubacteriales</taxon>
        <taxon>Acutalibacteraceae</taxon>
        <taxon>Anaeromassilibacillus</taxon>
    </lineage>
</organism>
<dbReference type="EMBL" id="JAKNHQ010000001">
    <property type="protein sequence ID" value="MCG4609503.1"/>
    <property type="molecule type" value="Genomic_DNA"/>
</dbReference>
<proteinExistence type="predicted"/>
<dbReference type="Proteomes" id="UP001298681">
    <property type="component" value="Unassembled WGS sequence"/>
</dbReference>
<keyword evidence="2" id="KW-1185">Reference proteome</keyword>
<gene>
    <name evidence="1" type="ORF">L0P57_00910</name>
</gene>
<protein>
    <submittedName>
        <fullName evidence="1">Uncharacterized protein</fullName>
    </submittedName>
</protein>
<name>A0ABS9MFD2_9FIRM</name>
<reference evidence="1 2" key="1">
    <citation type="submission" date="2022-01" db="EMBL/GenBank/DDBJ databases">
        <title>Collection of gut derived symbiotic bacterial strains cultured from healthy donors.</title>
        <authorList>
            <person name="Lin H."/>
            <person name="Kohout C."/>
            <person name="Waligurski E."/>
            <person name="Pamer E.G."/>
        </authorList>
    </citation>
    <scope>NUCLEOTIDE SEQUENCE [LARGE SCALE GENOMIC DNA]</scope>
    <source>
        <strain evidence="1 2">DFI.7.58</strain>
    </source>
</reference>
<accession>A0ABS9MFD2</accession>
<evidence type="ECO:0000313" key="2">
    <source>
        <dbReference type="Proteomes" id="UP001298681"/>
    </source>
</evidence>
<comment type="caution">
    <text evidence="1">The sequence shown here is derived from an EMBL/GenBank/DDBJ whole genome shotgun (WGS) entry which is preliminary data.</text>
</comment>
<dbReference type="RefSeq" id="WP_237966272.1">
    <property type="nucleotide sequence ID" value="NZ_JAKNHQ010000001.1"/>
</dbReference>
<evidence type="ECO:0000313" key="1">
    <source>
        <dbReference type="EMBL" id="MCG4609503.1"/>
    </source>
</evidence>
<sequence>MNTAMQPFGYGLAALLFCIAILGVCHNIKKAARKVLKSQQTHKDELP</sequence>